<keyword evidence="3" id="KW-1185">Reference proteome</keyword>
<evidence type="ECO:0000313" key="3">
    <source>
        <dbReference type="Proteomes" id="UP000436006"/>
    </source>
</evidence>
<feature type="domain" description="DUF6371" evidence="1">
    <location>
        <begin position="133"/>
        <end position="305"/>
    </location>
</feature>
<organism evidence="2 3">
    <name type="scientific">Spirosoma arboris</name>
    <dbReference type="NCBI Taxonomy" id="2682092"/>
    <lineage>
        <taxon>Bacteria</taxon>
        <taxon>Pseudomonadati</taxon>
        <taxon>Bacteroidota</taxon>
        <taxon>Cytophagia</taxon>
        <taxon>Cytophagales</taxon>
        <taxon>Cytophagaceae</taxon>
        <taxon>Spirosoma</taxon>
    </lineage>
</organism>
<dbReference type="Proteomes" id="UP000436006">
    <property type="component" value="Unassembled WGS sequence"/>
</dbReference>
<accession>A0A7K1SRH2</accession>
<evidence type="ECO:0000259" key="1">
    <source>
        <dbReference type="Pfam" id="PF19898"/>
    </source>
</evidence>
<gene>
    <name evidence="2" type="ORF">GO755_40430</name>
</gene>
<name>A0A7K1SRH2_9BACT</name>
<dbReference type="EMBL" id="WPIN01000041">
    <property type="protein sequence ID" value="MVM36340.1"/>
    <property type="molecule type" value="Genomic_DNA"/>
</dbReference>
<evidence type="ECO:0000313" key="2">
    <source>
        <dbReference type="EMBL" id="MVM36340.1"/>
    </source>
</evidence>
<dbReference type="RefSeq" id="WP_157591134.1">
    <property type="nucleotide sequence ID" value="NZ_WPIN01000041.1"/>
</dbReference>
<reference evidence="2 3" key="1">
    <citation type="submission" date="2019-12" db="EMBL/GenBank/DDBJ databases">
        <title>Spirosoma sp. HMF4905 genome sequencing and assembly.</title>
        <authorList>
            <person name="Kang H."/>
            <person name="Cha I."/>
            <person name="Kim H."/>
            <person name="Joh K."/>
        </authorList>
    </citation>
    <scope>NUCLEOTIDE SEQUENCE [LARGE SCALE GENOMIC DNA]</scope>
    <source>
        <strain evidence="2 3">HMF4905</strain>
    </source>
</reference>
<comment type="caution">
    <text evidence="2">The sequence shown here is derived from an EMBL/GenBank/DDBJ whole genome shotgun (WGS) entry which is preliminary data.</text>
</comment>
<dbReference type="Pfam" id="PF19898">
    <property type="entry name" value="DUF6371"/>
    <property type="match status" value="1"/>
</dbReference>
<protein>
    <recommendedName>
        <fullName evidence="1">DUF6371 domain-containing protein</fullName>
    </recommendedName>
</protein>
<dbReference type="InterPro" id="IPR045951">
    <property type="entry name" value="DUF6371"/>
</dbReference>
<sequence>MSPSSKFDHLETDFGTAILSELTGQFLIRNQQPVRLFDTTQHSAEYYFRSDKQGKPYIQDFALSKRYYPITAYSQVFKIPYQTALSELCQQYGLNSKRAYRHRLDQIRPVKLLNTTYLPVDLYQLCRIQIERNGFYQYLCYFLGQSMADQQIERYCIGTSHRWQYEHTFATCFPQFDIEGNLRQIKVMPFHPITGRRARTNDTVYKWNERNQLYELDSAEKVWFAGKKLTTDHITNLQQCYFGEHLLRDKTKPVAIVEGESTAIVCSAIWPQYIWIATGGSTGGKWYNPDRFSVLSGREVVIWPDSGKYEEWRYRAQPLRKLVRSLMVSRYLEDKIPFSNNNVDLRDLLTWPRFILSDGTIIYGEKL</sequence>
<proteinExistence type="predicted"/>
<dbReference type="AlphaFoldDB" id="A0A7K1SRH2"/>